<protein>
    <submittedName>
        <fullName evidence="1">Glycerate kinase</fullName>
    </submittedName>
</protein>
<proteinExistence type="predicted"/>
<dbReference type="EMBL" id="VSRL01000125">
    <property type="protein sequence ID" value="NKE60517.1"/>
    <property type="molecule type" value="Genomic_DNA"/>
</dbReference>
<name>A0ABX1FPM7_9PSEU</name>
<dbReference type="Proteomes" id="UP001515943">
    <property type="component" value="Unassembled WGS sequence"/>
</dbReference>
<organism evidence="1 2">
    <name type="scientific">Lentzea indica</name>
    <dbReference type="NCBI Taxonomy" id="2604800"/>
    <lineage>
        <taxon>Bacteria</taxon>
        <taxon>Bacillati</taxon>
        <taxon>Actinomycetota</taxon>
        <taxon>Actinomycetes</taxon>
        <taxon>Pseudonocardiales</taxon>
        <taxon>Pseudonocardiaceae</taxon>
        <taxon>Lentzea</taxon>
    </lineage>
</organism>
<gene>
    <name evidence="1" type="ORF">FXN61_28495</name>
</gene>
<dbReference type="InterPro" id="IPR004381">
    <property type="entry name" value="Glycerate_kinase"/>
</dbReference>
<sequence length="59" mass="5698">MNGAVLVCLDKFRGCLTAAEACVAVASGVSGAGGRAVAMPVADGGEGTVAALVRAGYRE</sequence>
<keyword evidence="1" id="KW-0418">Kinase</keyword>
<keyword evidence="2" id="KW-1185">Reference proteome</keyword>
<keyword evidence="1" id="KW-0808">Transferase</keyword>
<evidence type="ECO:0000313" key="2">
    <source>
        <dbReference type="Proteomes" id="UP001515943"/>
    </source>
</evidence>
<dbReference type="Pfam" id="PF02595">
    <property type="entry name" value="Gly_kinase"/>
    <property type="match status" value="1"/>
</dbReference>
<accession>A0ABX1FPM7</accession>
<dbReference type="GO" id="GO:0016301">
    <property type="term" value="F:kinase activity"/>
    <property type="evidence" value="ECO:0007669"/>
    <property type="project" value="UniProtKB-KW"/>
</dbReference>
<evidence type="ECO:0000313" key="1">
    <source>
        <dbReference type="EMBL" id="NKE60517.1"/>
    </source>
</evidence>
<dbReference type="RefSeq" id="WP_167977177.1">
    <property type="nucleotide sequence ID" value="NZ_VSRL01000125.1"/>
</dbReference>
<reference evidence="1 2" key="1">
    <citation type="submission" date="2019-08" db="EMBL/GenBank/DDBJ databases">
        <title>Lentzea from Indian Himalayas.</title>
        <authorList>
            <person name="Mandal S."/>
            <person name="Mallick Gupta A."/>
            <person name="Maiti P.K."/>
            <person name="Sarkar J."/>
            <person name="Mandal S."/>
        </authorList>
    </citation>
    <scope>NUCLEOTIDE SEQUENCE [LARGE SCALE GENOMIC DNA]</scope>
    <source>
        <strain evidence="1 2">PSKA42</strain>
    </source>
</reference>
<dbReference type="SUPFAM" id="SSF110738">
    <property type="entry name" value="Glycerate kinase I"/>
    <property type="match status" value="1"/>
</dbReference>
<dbReference type="InterPro" id="IPR018197">
    <property type="entry name" value="Glycerate_kinase_RE-like"/>
</dbReference>
<dbReference type="InterPro" id="IPR036129">
    <property type="entry name" value="Glycerate_kinase_sf"/>
</dbReference>
<dbReference type="Gene3D" id="3.40.50.10350">
    <property type="entry name" value="Glycerate kinase, domain 1"/>
    <property type="match status" value="1"/>
</dbReference>
<feature type="non-terminal residue" evidence="1">
    <location>
        <position position="59"/>
    </location>
</feature>
<comment type="caution">
    <text evidence="1">The sequence shown here is derived from an EMBL/GenBank/DDBJ whole genome shotgun (WGS) entry which is preliminary data.</text>
</comment>